<evidence type="ECO:0000313" key="2">
    <source>
        <dbReference type="Proteomes" id="UP000184423"/>
    </source>
</evidence>
<dbReference type="AlphaFoldDB" id="A0A1M4ZH57"/>
<dbReference type="Proteomes" id="UP000184423">
    <property type="component" value="Unassembled WGS sequence"/>
</dbReference>
<accession>A0A1M4ZH57</accession>
<sequence length="241" mass="27329">MDKVIEYQTIQNQAIIDNLNINQVHATMQKITQFQKVIQSTLHQNHDFGVVPGSSKPTLLKPGAEKILMLLGLTSEYELIEKVQDYENGFFAFTVRCKLYKQDQLITEGLGHCNSKERKYQSEKVDPYTIANTCLKMAKKRAQIDATLTVASLSDIFTQDIEDMDLEGNSVTQISSMKREMKPASKSQIAYIQSMQKKLNINDEQLQSMLAKYNVDALEKLNSSEASQLITELQNIKIEGQ</sequence>
<name>A0A1M4ZH57_9CLOT</name>
<reference evidence="2" key="1">
    <citation type="submission" date="2016-11" db="EMBL/GenBank/DDBJ databases">
        <authorList>
            <person name="Varghese N."/>
            <person name="Submissions S."/>
        </authorList>
    </citation>
    <scope>NUCLEOTIDE SEQUENCE [LARGE SCALE GENOMIC DNA]</scope>
    <source>
        <strain evidence="2">DSM 10124</strain>
    </source>
</reference>
<dbReference type="EMBL" id="FQVG01000039">
    <property type="protein sequence ID" value="SHF17369.1"/>
    <property type="molecule type" value="Genomic_DNA"/>
</dbReference>
<gene>
    <name evidence="1" type="ORF">SAMN02746091_01927</name>
</gene>
<protein>
    <submittedName>
        <fullName evidence="1">Uncharacterized protein</fullName>
    </submittedName>
</protein>
<evidence type="ECO:0000313" key="1">
    <source>
        <dbReference type="EMBL" id="SHF17369.1"/>
    </source>
</evidence>
<keyword evidence="2" id="KW-1185">Reference proteome</keyword>
<proteinExistence type="predicted"/>
<dbReference type="RefSeq" id="WP_073249321.1">
    <property type="nucleotide sequence ID" value="NZ_FQVG01000039.1"/>
</dbReference>
<organism evidence="1 2">
    <name type="scientific">Caloramator proteoclasticus DSM 10124</name>
    <dbReference type="NCBI Taxonomy" id="1121262"/>
    <lineage>
        <taxon>Bacteria</taxon>
        <taxon>Bacillati</taxon>
        <taxon>Bacillota</taxon>
        <taxon>Clostridia</taxon>
        <taxon>Eubacteriales</taxon>
        <taxon>Clostridiaceae</taxon>
        <taxon>Caloramator</taxon>
    </lineage>
</organism>